<keyword evidence="3" id="KW-1133">Transmembrane helix</keyword>
<feature type="region of interest" description="Disordered" evidence="2">
    <location>
        <begin position="206"/>
        <end position="230"/>
    </location>
</feature>
<accession>A0A7R7XVQ1</accession>
<feature type="region of interest" description="Disordered" evidence="2">
    <location>
        <begin position="104"/>
        <end position="132"/>
    </location>
</feature>
<evidence type="ECO:0000256" key="2">
    <source>
        <dbReference type="SAM" id="MobiDB-lite"/>
    </source>
</evidence>
<proteinExistence type="predicted"/>
<keyword evidence="1" id="KW-0732">Signal</keyword>
<dbReference type="EMBL" id="AP024448">
    <property type="protein sequence ID" value="BCS27813.1"/>
    <property type="molecule type" value="Genomic_DNA"/>
</dbReference>
<dbReference type="OrthoDB" id="2260257at2759"/>
<dbReference type="Proteomes" id="UP000654913">
    <property type="component" value="Chromosome 6"/>
</dbReference>
<reference evidence="5" key="2">
    <citation type="submission" date="2021-02" db="EMBL/GenBank/DDBJ databases">
        <title>Aspergillus puulaauensis MK2 genome sequence.</title>
        <authorList>
            <person name="Futagami T."/>
            <person name="Mori K."/>
            <person name="Kadooka C."/>
            <person name="Tanaka T."/>
        </authorList>
    </citation>
    <scope>NUCLEOTIDE SEQUENCE</scope>
    <source>
        <strain evidence="5">MK2</strain>
    </source>
</reference>
<keyword evidence="3" id="KW-0812">Transmembrane</keyword>
<gene>
    <name evidence="5" type="ORF">APUU_60861A</name>
</gene>
<keyword evidence="3" id="KW-0472">Membrane</keyword>
<evidence type="ECO:0000313" key="5">
    <source>
        <dbReference type="EMBL" id="BCS27813.1"/>
    </source>
</evidence>
<dbReference type="RefSeq" id="XP_041560007.1">
    <property type="nucleotide sequence ID" value="XM_041694148.1"/>
</dbReference>
<evidence type="ECO:0000313" key="6">
    <source>
        <dbReference type="Proteomes" id="UP000654913"/>
    </source>
</evidence>
<dbReference type="InterPro" id="IPR018466">
    <property type="entry name" value="Kre9/Knh1-like_N"/>
</dbReference>
<evidence type="ECO:0000256" key="3">
    <source>
        <dbReference type="SAM" id="Phobius"/>
    </source>
</evidence>
<dbReference type="GeneID" id="64977818"/>
<organism evidence="5 6">
    <name type="scientific">Aspergillus puulaauensis</name>
    <dbReference type="NCBI Taxonomy" id="1220207"/>
    <lineage>
        <taxon>Eukaryota</taxon>
        <taxon>Fungi</taxon>
        <taxon>Dikarya</taxon>
        <taxon>Ascomycota</taxon>
        <taxon>Pezizomycotina</taxon>
        <taxon>Eurotiomycetes</taxon>
        <taxon>Eurotiomycetidae</taxon>
        <taxon>Eurotiales</taxon>
        <taxon>Aspergillaceae</taxon>
        <taxon>Aspergillus</taxon>
    </lineage>
</organism>
<name>A0A7R7XVQ1_9EURO</name>
<reference evidence="5" key="1">
    <citation type="submission" date="2021-01" db="EMBL/GenBank/DDBJ databases">
        <authorList>
            <consortium name="Aspergillus puulaauensis MK2 genome sequencing consortium"/>
            <person name="Kazuki M."/>
            <person name="Futagami T."/>
        </authorList>
    </citation>
    <scope>NUCLEOTIDE SEQUENCE</scope>
    <source>
        <strain evidence="5">MK2</strain>
    </source>
</reference>
<dbReference type="Pfam" id="PF10342">
    <property type="entry name" value="Kre9_KNH"/>
    <property type="match status" value="1"/>
</dbReference>
<evidence type="ECO:0000256" key="1">
    <source>
        <dbReference type="ARBA" id="ARBA00022729"/>
    </source>
</evidence>
<feature type="transmembrane region" description="Helical" evidence="3">
    <location>
        <begin position="177"/>
        <end position="199"/>
    </location>
</feature>
<feature type="domain" description="Yeast cell wall synthesis Kre9/Knh1-like N-terminal" evidence="4">
    <location>
        <begin position="10"/>
        <end position="88"/>
    </location>
</feature>
<evidence type="ECO:0000259" key="4">
    <source>
        <dbReference type="Pfam" id="PF10342"/>
    </source>
</evidence>
<keyword evidence="6" id="KW-1185">Reference proteome</keyword>
<sequence length="278" mass="29060">MFMDNPFTPPDDGWTFTVGKPTRIEWNATTKGKVTLWLRHSDGGAGWTIPIAENIPNSGEYKWTPTPDLEPESSEDGTTYTLLIGPGGGDPDTSTNQILITVNGSGTSSATTTNTDIDTPTSSSPIQSTSSIPESTVTMTVTGDGGSISTTLATASTSLPSESPPPVPGGLSSDFKIGIGVGVGLGVPTILFLLGFILWKRLRPSSTPGAKAKEDQNQPSMVELSSDDAAKQRAELCAQERAEMSARERVELGEGKVTYELPGNDIAAAELAIKDASG</sequence>
<protein>
    <recommendedName>
        <fullName evidence="4">Yeast cell wall synthesis Kre9/Knh1-like N-terminal domain-containing protein</fullName>
    </recommendedName>
</protein>
<dbReference type="AlphaFoldDB" id="A0A7R7XVQ1"/>
<dbReference type="KEGG" id="apuu:APUU_60861A"/>